<comment type="caution">
    <text evidence="2">The sequence shown here is derived from an EMBL/GenBank/DDBJ whole genome shotgun (WGS) entry which is preliminary data.</text>
</comment>
<gene>
    <name evidence="2" type="ORF">CLV41_109119</name>
</gene>
<reference evidence="2 3" key="1">
    <citation type="submission" date="2018-01" db="EMBL/GenBank/DDBJ databases">
        <title>Genomic Encyclopedia of Archaeal and Bacterial Type Strains, Phase II (KMG-II): from individual species to whole genera.</title>
        <authorList>
            <person name="Goeker M."/>
        </authorList>
    </citation>
    <scope>NUCLEOTIDE SEQUENCE [LARGE SCALE GENOMIC DNA]</scope>
    <source>
        <strain evidence="2 3">DSM 17023</strain>
    </source>
</reference>
<dbReference type="SUPFAM" id="SSF55729">
    <property type="entry name" value="Acyl-CoA N-acyltransferases (Nat)"/>
    <property type="match status" value="1"/>
</dbReference>
<dbReference type="OrthoDB" id="9789081at2"/>
<evidence type="ECO:0000313" key="3">
    <source>
        <dbReference type="Proteomes" id="UP000236959"/>
    </source>
</evidence>
<dbReference type="AlphaFoldDB" id="A0A2S3UNU0"/>
<dbReference type="Pfam" id="PF13673">
    <property type="entry name" value="Acetyltransf_10"/>
    <property type="match status" value="1"/>
</dbReference>
<dbReference type="Proteomes" id="UP000236959">
    <property type="component" value="Unassembled WGS sequence"/>
</dbReference>
<organism evidence="2 3">
    <name type="scientific">Roseibium marinum</name>
    <dbReference type="NCBI Taxonomy" id="281252"/>
    <lineage>
        <taxon>Bacteria</taxon>
        <taxon>Pseudomonadati</taxon>
        <taxon>Pseudomonadota</taxon>
        <taxon>Alphaproteobacteria</taxon>
        <taxon>Hyphomicrobiales</taxon>
        <taxon>Stappiaceae</taxon>
        <taxon>Roseibium</taxon>
    </lineage>
</organism>
<evidence type="ECO:0000313" key="2">
    <source>
        <dbReference type="EMBL" id="POF29344.1"/>
    </source>
</evidence>
<proteinExistence type="predicted"/>
<dbReference type="Gene3D" id="3.40.630.30">
    <property type="match status" value="1"/>
</dbReference>
<dbReference type="PROSITE" id="PS51186">
    <property type="entry name" value="GNAT"/>
    <property type="match status" value="1"/>
</dbReference>
<name>A0A2S3UNU0_9HYPH</name>
<accession>A0A2S3UNU0</accession>
<dbReference type="InterPro" id="IPR000182">
    <property type="entry name" value="GNAT_dom"/>
</dbReference>
<keyword evidence="3" id="KW-1185">Reference proteome</keyword>
<dbReference type="InterPro" id="IPR016181">
    <property type="entry name" value="Acyl_CoA_acyltransferase"/>
</dbReference>
<dbReference type="GO" id="GO:0016747">
    <property type="term" value="F:acyltransferase activity, transferring groups other than amino-acyl groups"/>
    <property type="evidence" value="ECO:0007669"/>
    <property type="project" value="InterPro"/>
</dbReference>
<protein>
    <submittedName>
        <fullName evidence="2">Acetyltransferase (GNAT) family protein</fullName>
    </submittedName>
</protein>
<sequence>MPFTIIAANSADSHEIATLLHRSILELCTADHGNDPEKYEPWLKNKTAANIESWINGQGGVFTAIDPHRKVLGVAMGSPDGEVLLNYVLPDVRCMGVSKMLMRTLEDYFRDRGLDTARLKSTETASRFYHLIGFTETGEIETRRGMTFREFEKVL</sequence>
<evidence type="ECO:0000259" key="1">
    <source>
        <dbReference type="PROSITE" id="PS51186"/>
    </source>
</evidence>
<dbReference type="RefSeq" id="WP_103224024.1">
    <property type="nucleotide sequence ID" value="NZ_PPCN01000009.1"/>
</dbReference>
<dbReference type="EMBL" id="PPCN01000009">
    <property type="protein sequence ID" value="POF29344.1"/>
    <property type="molecule type" value="Genomic_DNA"/>
</dbReference>
<dbReference type="CDD" id="cd04301">
    <property type="entry name" value="NAT_SF"/>
    <property type="match status" value="1"/>
</dbReference>
<keyword evidence="2" id="KW-0808">Transferase</keyword>
<feature type="domain" description="N-acetyltransferase" evidence="1">
    <location>
        <begin position="3"/>
        <end position="155"/>
    </location>
</feature>